<keyword evidence="1" id="KW-1133">Transmembrane helix</keyword>
<evidence type="ECO:0000313" key="3">
    <source>
        <dbReference type="Proteomes" id="UP000004810"/>
    </source>
</evidence>
<accession>J9EHC3</accession>
<name>J9EHC3_WUCBA</name>
<evidence type="ECO:0000256" key="1">
    <source>
        <dbReference type="SAM" id="Phobius"/>
    </source>
</evidence>
<gene>
    <name evidence="2" type="ORF">WUBG_14287</name>
</gene>
<keyword evidence="1" id="KW-0472">Membrane</keyword>
<dbReference type="Proteomes" id="UP000004810">
    <property type="component" value="Unassembled WGS sequence"/>
</dbReference>
<keyword evidence="1" id="KW-0812">Transmembrane</keyword>
<protein>
    <submittedName>
        <fullName evidence="2">Uncharacterized protein</fullName>
    </submittedName>
</protein>
<comment type="caution">
    <text evidence="2">The sequence shown here is derived from an EMBL/GenBank/DDBJ whole genome shotgun (WGS) entry which is preliminary data.</text>
</comment>
<evidence type="ECO:0000313" key="2">
    <source>
        <dbReference type="EMBL" id="EJW74804.1"/>
    </source>
</evidence>
<sequence>MELWCMDNWCYCFNFLSPTLTKIFGKEADLPSRIFINCYIIFICSVLPTVHFIYSKQSRAIIKHHLYGWLQLRLGKLRVRPLSKVCWDTKHNMNVVVVAK</sequence>
<feature type="transmembrane region" description="Helical" evidence="1">
    <location>
        <begin position="34"/>
        <end position="54"/>
    </location>
</feature>
<dbReference type="EMBL" id="ADBV01011561">
    <property type="protein sequence ID" value="EJW74804.1"/>
    <property type="molecule type" value="Genomic_DNA"/>
</dbReference>
<organism evidence="2 3">
    <name type="scientific">Wuchereria bancrofti</name>
    <dbReference type="NCBI Taxonomy" id="6293"/>
    <lineage>
        <taxon>Eukaryota</taxon>
        <taxon>Metazoa</taxon>
        <taxon>Ecdysozoa</taxon>
        <taxon>Nematoda</taxon>
        <taxon>Chromadorea</taxon>
        <taxon>Rhabditida</taxon>
        <taxon>Spirurina</taxon>
        <taxon>Spiruromorpha</taxon>
        <taxon>Filarioidea</taxon>
        <taxon>Onchocercidae</taxon>
        <taxon>Wuchereria</taxon>
    </lineage>
</organism>
<dbReference type="AlphaFoldDB" id="J9EHC3"/>
<reference evidence="3" key="1">
    <citation type="submission" date="2012-08" db="EMBL/GenBank/DDBJ databases">
        <title>The Genome Sequence of Wuchereria bancrofti.</title>
        <authorList>
            <person name="Nutman T.B."/>
            <person name="Fink D.L."/>
            <person name="Russ C."/>
            <person name="Young S."/>
            <person name="Zeng Q."/>
            <person name="Koehrsen M."/>
            <person name="Alvarado L."/>
            <person name="Berlin A."/>
            <person name="Chapman S.B."/>
            <person name="Chen Z."/>
            <person name="Freedman E."/>
            <person name="Gellesch M."/>
            <person name="Goldberg J."/>
            <person name="Griggs A."/>
            <person name="Gujja S."/>
            <person name="Heilman E.R."/>
            <person name="Heiman D."/>
            <person name="Hepburn T."/>
            <person name="Howarth C."/>
            <person name="Jen D."/>
            <person name="Larson L."/>
            <person name="Lewis B."/>
            <person name="Mehta T."/>
            <person name="Park D."/>
            <person name="Pearson M."/>
            <person name="Roberts A."/>
            <person name="Saif S."/>
            <person name="Shea T."/>
            <person name="Shenoy N."/>
            <person name="Sisk P."/>
            <person name="Stolte C."/>
            <person name="Sykes S."/>
            <person name="Walk T."/>
            <person name="White J."/>
            <person name="Yandava C."/>
            <person name="Haas B."/>
            <person name="Henn M.R."/>
            <person name="Nusbaum C."/>
            <person name="Birren B."/>
        </authorList>
    </citation>
    <scope>NUCLEOTIDE SEQUENCE [LARGE SCALE GENOMIC DNA]</scope>
    <source>
        <strain evidence="3">NA</strain>
    </source>
</reference>
<feature type="non-terminal residue" evidence="2">
    <location>
        <position position="100"/>
    </location>
</feature>
<proteinExistence type="predicted"/>